<keyword evidence="2" id="KW-1185">Reference proteome</keyword>
<evidence type="ECO:0000313" key="2">
    <source>
        <dbReference type="Proteomes" id="UP000799118"/>
    </source>
</evidence>
<accession>A0A6A4IEE7</accession>
<reference evidence="1" key="1">
    <citation type="journal article" date="2019" name="Environ. Microbiol.">
        <title>Fungal ecological strategies reflected in gene transcription - a case study of two litter decomposers.</title>
        <authorList>
            <person name="Barbi F."/>
            <person name="Kohler A."/>
            <person name="Barry K."/>
            <person name="Baskaran P."/>
            <person name="Daum C."/>
            <person name="Fauchery L."/>
            <person name="Ihrmark K."/>
            <person name="Kuo A."/>
            <person name="LaButti K."/>
            <person name="Lipzen A."/>
            <person name="Morin E."/>
            <person name="Grigoriev I.V."/>
            <person name="Henrissat B."/>
            <person name="Lindahl B."/>
            <person name="Martin F."/>
        </authorList>
    </citation>
    <scope>NUCLEOTIDE SEQUENCE</scope>
    <source>
        <strain evidence="1">JB14</strain>
    </source>
</reference>
<dbReference type="EMBL" id="ML769397">
    <property type="protein sequence ID" value="KAE9407184.1"/>
    <property type="molecule type" value="Genomic_DNA"/>
</dbReference>
<evidence type="ECO:0000313" key="1">
    <source>
        <dbReference type="EMBL" id="KAE9407184.1"/>
    </source>
</evidence>
<proteinExistence type="predicted"/>
<dbReference type="AlphaFoldDB" id="A0A6A4IEE7"/>
<sequence length="456" mass="51239">MSDLSFRRRHALPGEYSSSELDISHCCSRWREIAISLPPLWSSICVLAYEDPQSDGVHLLTELYLQRSGDAPLDIFLNVSEAESLLSRLWPHAHRWRSAHLVPFNIALLDVNRTHILDLPIMESLSLSSAEFTAVPECSPIPISNAPILRTLSLDMMRYTFDQLVLPWHQIHHLTMENLDVNQMHQALRLCSNAVTATFLRCANDFSYRDPIEYTSGDLSKLSIGADRRCETLGPDITHCFYPALTTFTLISGSQEFSFSHGIIPNLTSLIIRSNSHISSLTLHGISYNSKQLIELLQAVSPSLTKLDLCDVEHRAWNFLQMETWLIKAMIWSDVPALVGPISAISESGTYTLPGHLLPHLREFGIRLPGIRREIPLDREKIGVLLRMIESRCSSSIPLMGPSSTSTSQSVQSNLTGVGKVLERLHLGRLWSARMPLDFEERLRMLQSAGLEITAL</sequence>
<name>A0A6A4IEE7_9AGAR</name>
<gene>
    <name evidence="1" type="ORF">BT96DRAFT_149584</name>
</gene>
<protein>
    <recommendedName>
        <fullName evidence="3">F-box domain-containing protein</fullName>
    </recommendedName>
</protein>
<dbReference type="OrthoDB" id="2913301at2759"/>
<evidence type="ECO:0008006" key="3">
    <source>
        <dbReference type="Google" id="ProtNLM"/>
    </source>
</evidence>
<organism evidence="1 2">
    <name type="scientific">Gymnopus androsaceus JB14</name>
    <dbReference type="NCBI Taxonomy" id="1447944"/>
    <lineage>
        <taxon>Eukaryota</taxon>
        <taxon>Fungi</taxon>
        <taxon>Dikarya</taxon>
        <taxon>Basidiomycota</taxon>
        <taxon>Agaricomycotina</taxon>
        <taxon>Agaricomycetes</taxon>
        <taxon>Agaricomycetidae</taxon>
        <taxon>Agaricales</taxon>
        <taxon>Marasmiineae</taxon>
        <taxon>Omphalotaceae</taxon>
        <taxon>Gymnopus</taxon>
    </lineage>
</organism>
<dbReference type="Proteomes" id="UP000799118">
    <property type="component" value="Unassembled WGS sequence"/>
</dbReference>